<feature type="compositionally biased region" description="Pro residues" evidence="1">
    <location>
        <begin position="16"/>
        <end position="28"/>
    </location>
</feature>
<dbReference type="EMBL" id="JAKUCV010000041">
    <property type="protein sequence ID" value="KAJ4851507.1"/>
    <property type="molecule type" value="Genomic_DNA"/>
</dbReference>
<keyword evidence="2" id="KW-1133">Transmembrane helix</keyword>
<feature type="non-terminal residue" evidence="3">
    <location>
        <position position="1"/>
    </location>
</feature>
<evidence type="ECO:0000313" key="3">
    <source>
        <dbReference type="EMBL" id="KAJ4851507.1"/>
    </source>
</evidence>
<reference evidence="3" key="1">
    <citation type="submission" date="2022-02" db="EMBL/GenBank/DDBJ databases">
        <authorList>
            <person name="Henning P.M."/>
            <person name="McCubbin A.G."/>
            <person name="Shore J.S."/>
        </authorList>
    </citation>
    <scope>NUCLEOTIDE SEQUENCE</scope>
    <source>
        <strain evidence="3">F60SS</strain>
        <tissue evidence="3">Leaves</tissue>
    </source>
</reference>
<feature type="transmembrane region" description="Helical" evidence="2">
    <location>
        <begin position="47"/>
        <end position="69"/>
    </location>
</feature>
<organism evidence="3 4">
    <name type="scientific">Turnera subulata</name>
    <dbReference type="NCBI Taxonomy" id="218843"/>
    <lineage>
        <taxon>Eukaryota</taxon>
        <taxon>Viridiplantae</taxon>
        <taxon>Streptophyta</taxon>
        <taxon>Embryophyta</taxon>
        <taxon>Tracheophyta</taxon>
        <taxon>Spermatophyta</taxon>
        <taxon>Magnoliopsida</taxon>
        <taxon>eudicotyledons</taxon>
        <taxon>Gunneridae</taxon>
        <taxon>Pentapetalae</taxon>
        <taxon>rosids</taxon>
        <taxon>fabids</taxon>
        <taxon>Malpighiales</taxon>
        <taxon>Passifloraceae</taxon>
        <taxon>Turnera</taxon>
    </lineage>
</organism>
<name>A0A9Q0JSL1_9ROSI</name>
<accession>A0A9Q0JSL1</accession>
<keyword evidence="2" id="KW-0812">Transmembrane</keyword>
<keyword evidence="2" id="KW-0472">Membrane</keyword>
<sequence length="125" mass="14318">LLTSKRTRQVVYTPCRSPPPPPSRPPSLPHRHPPPLPLSSSARIANLFTRFLCLSTYLTVGHLLGYRVLKFKKWSRWMSPVNPKRMLGFHKLIRETESAVSNQTHRLLPNRAVFCPSGGFVRHIE</sequence>
<protein>
    <submittedName>
        <fullName evidence="3">Uncharacterized protein</fullName>
    </submittedName>
</protein>
<evidence type="ECO:0000256" key="2">
    <source>
        <dbReference type="SAM" id="Phobius"/>
    </source>
</evidence>
<comment type="caution">
    <text evidence="3">The sequence shown here is derived from an EMBL/GenBank/DDBJ whole genome shotgun (WGS) entry which is preliminary data.</text>
</comment>
<feature type="region of interest" description="Disordered" evidence="1">
    <location>
        <begin position="1"/>
        <end position="35"/>
    </location>
</feature>
<evidence type="ECO:0000313" key="4">
    <source>
        <dbReference type="Proteomes" id="UP001141552"/>
    </source>
</evidence>
<keyword evidence="4" id="KW-1185">Reference proteome</keyword>
<gene>
    <name evidence="3" type="ORF">Tsubulata_019411</name>
</gene>
<dbReference type="AlphaFoldDB" id="A0A9Q0JSL1"/>
<evidence type="ECO:0000256" key="1">
    <source>
        <dbReference type="SAM" id="MobiDB-lite"/>
    </source>
</evidence>
<reference evidence="3" key="2">
    <citation type="journal article" date="2023" name="Plants (Basel)">
        <title>Annotation of the Turnera subulata (Passifloraceae) Draft Genome Reveals the S-Locus Evolved after the Divergence of Turneroideae from Passifloroideae in a Stepwise Manner.</title>
        <authorList>
            <person name="Henning P.M."/>
            <person name="Roalson E.H."/>
            <person name="Mir W."/>
            <person name="McCubbin A.G."/>
            <person name="Shore J.S."/>
        </authorList>
    </citation>
    <scope>NUCLEOTIDE SEQUENCE</scope>
    <source>
        <strain evidence="3">F60SS</strain>
    </source>
</reference>
<dbReference type="Proteomes" id="UP001141552">
    <property type="component" value="Unassembled WGS sequence"/>
</dbReference>
<proteinExistence type="predicted"/>